<keyword evidence="6" id="KW-1003">Cell membrane</keyword>
<organism evidence="18">
    <name type="scientific">Dictyoglomus thermophilum</name>
    <dbReference type="NCBI Taxonomy" id="14"/>
    <lineage>
        <taxon>Bacteria</taxon>
        <taxon>Pseudomonadati</taxon>
        <taxon>Dictyoglomota</taxon>
        <taxon>Dictyoglomia</taxon>
        <taxon>Dictyoglomales</taxon>
        <taxon>Dictyoglomaceae</taxon>
        <taxon>Dictyoglomus</taxon>
    </lineage>
</organism>
<dbReference type="InterPro" id="IPR013767">
    <property type="entry name" value="PAS_fold"/>
</dbReference>
<feature type="domain" description="Histidine kinase" evidence="17">
    <location>
        <begin position="126"/>
        <end position="344"/>
    </location>
</feature>
<sequence>MKISKIEERWKVLTENVQIGILIVDKDGFVIFANNKAKELFDIQNNKNNNKKLIELIPDYEIDDLYKKTLQSKSYNKTNLNFWGKEKKYLEVEAFYLSGNQEVLLIINDYTPLYRLEENFKEFLGNASHELRTPLTSIQILIDLFSERKITLDEIYNEFFPYLRKEVERMSKLVSNLLNLSRLEAGVIDLQLKEVNLTEIIMEIVDRLTPHISKKNLEINLKIPEKVIVSADPQHVDTIIFNIVENAVKYTPPGGSIEIGINEDSDNVFLWVKDTGIGIPEKDLNRIFDRFYRVNKSRTNEDGFSTGLGLSIVKKLIERHGWSITVESKVNKGTKFEIIIPKRKEGVKDG</sequence>
<reference evidence="18" key="1">
    <citation type="journal article" date="2020" name="mSystems">
        <title>Genome- and Community-Level Interaction Insights into Carbon Utilization and Element Cycling Functions of Hydrothermarchaeota in Hydrothermal Sediment.</title>
        <authorList>
            <person name="Zhou Z."/>
            <person name="Liu Y."/>
            <person name="Xu W."/>
            <person name="Pan J."/>
            <person name="Luo Z.H."/>
            <person name="Li M."/>
        </authorList>
    </citation>
    <scope>NUCLEOTIDE SEQUENCE [LARGE SCALE GENOMIC DNA]</scope>
    <source>
        <strain evidence="18">SpSt-70</strain>
    </source>
</reference>
<dbReference type="SUPFAM" id="SSF55785">
    <property type="entry name" value="PYP-like sensor domain (PAS domain)"/>
    <property type="match status" value="1"/>
</dbReference>
<keyword evidence="9" id="KW-0812">Transmembrane</keyword>
<dbReference type="InterPro" id="IPR050351">
    <property type="entry name" value="BphY/WalK/GraS-like"/>
</dbReference>
<dbReference type="InterPro" id="IPR004358">
    <property type="entry name" value="Sig_transdc_His_kin-like_C"/>
</dbReference>
<proteinExistence type="predicted"/>
<keyword evidence="8" id="KW-0808">Transferase</keyword>
<dbReference type="PRINTS" id="PR00344">
    <property type="entry name" value="BCTRLSENSOR"/>
</dbReference>
<dbReference type="InterPro" id="IPR003594">
    <property type="entry name" value="HATPase_dom"/>
</dbReference>
<keyword evidence="15" id="KW-0472">Membrane</keyword>
<dbReference type="FunFam" id="1.10.287.130:FF:000001">
    <property type="entry name" value="Two-component sensor histidine kinase"/>
    <property type="match status" value="1"/>
</dbReference>
<comment type="function">
    <text evidence="16">Member of the two-component regulatory system PhoR/PhoB involved in the phosphate regulon genes expression. PhoR may function as a membrane-associated protein kinase that phosphorylates PhoB in response to environmental signals.</text>
</comment>
<evidence type="ECO:0000256" key="6">
    <source>
        <dbReference type="ARBA" id="ARBA00022475"/>
    </source>
</evidence>
<protein>
    <recommendedName>
        <fullName evidence="4">Phosphate regulon sensor protein PhoR</fullName>
        <ecNumber evidence="3">2.7.13.3</ecNumber>
    </recommendedName>
</protein>
<name>A0A7V3ZIW8_DICTH</name>
<evidence type="ECO:0000256" key="2">
    <source>
        <dbReference type="ARBA" id="ARBA00004236"/>
    </source>
</evidence>
<dbReference type="Gene3D" id="1.10.287.130">
    <property type="match status" value="1"/>
</dbReference>
<dbReference type="GO" id="GO:0006355">
    <property type="term" value="P:regulation of DNA-templated transcription"/>
    <property type="evidence" value="ECO:0007669"/>
    <property type="project" value="InterPro"/>
</dbReference>
<dbReference type="GO" id="GO:0000155">
    <property type="term" value="F:phosphorelay sensor kinase activity"/>
    <property type="evidence" value="ECO:0007669"/>
    <property type="project" value="InterPro"/>
</dbReference>
<dbReference type="Pfam" id="PF00512">
    <property type="entry name" value="HisKA"/>
    <property type="match status" value="1"/>
</dbReference>
<evidence type="ECO:0000256" key="16">
    <source>
        <dbReference type="ARBA" id="ARBA00025207"/>
    </source>
</evidence>
<keyword evidence="12" id="KW-0067">ATP-binding</keyword>
<dbReference type="CDD" id="cd00075">
    <property type="entry name" value="HATPase"/>
    <property type="match status" value="1"/>
</dbReference>
<evidence type="ECO:0000256" key="10">
    <source>
        <dbReference type="ARBA" id="ARBA00022741"/>
    </source>
</evidence>
<dbReference type="Gene3D" id="3.30.565.10">
    <property type="entry name" value="Histidine kinase-like ATPase, C-terminal domain"/>
    <property type="match status" value="1"/>
</dbReference>
<evidence type="ECO:0000259" key="17">
    <source>
        <dbReference type="PROSITE" id="PS50109"/>
    </source>
</evidence>
<dbReference type="Pfam" id="PF00989">
    <property type="entry name" value="PAS"/>
    <property type="match status" value="1"/>
</dbReference>
<dbReference type="GO" id="GO:0005524">
    <property type="term" value="F:ATP binding"/>
    <property type="evidence" value="ECO:0007669"/>
    <property type="project" value="UniProtKB-KW"/>
</dbReference>
<evidence type="ECO:0000256" key="8">
    <source>
        <dbReference type="ARBA" id="ARBA00022679"/>
    </source>
</evidence>
<dbReference type="FunFam" id="3.30.565.10:FF:000032">
    <property type="entry name" value="Phosphate regulon sensor histidine kinase PhoR"/>
    <property type="match status" value="1"/>
</dbReference>
<dbReference type="GO" id="GO:0005886">
    <property type="term" value="C:plasma membrane"/>
    <property type="evidence" value="ECO:0007669"/>
    <property type="project" value="UniProtKB-SubCell"/>
</dbReference>
<evidence type="ECO:0000256" key="1">
    <source>
        <dbReference type="ARBA" id="ARBA00000085"/>
    </source>
</evidence>
<dbReference type="SUPFAM" id="SSF47384">
    <property type="entry name" value="Homodimeric domain of signal transducing histidine kinase"/>
    <property type="match status" value="1"/>
</dbReference>
<dbReference type="EC" id="2.7.13.3" evidence="3"/>
<dbReference type="Gene3D" id="3.30.450.20">
    <property type="entry name" value="PAS domain"/>
    <property type="match status" value="1"/>
</dbReference>
<dbReference type="InterPro" id="IPR003661">
    <property type="entry name" value="HisK_dim/P_dom"/>
</dbReference>
<evidence type="ECO:0000256" key="13">
    <source>
        <dbReference type="ARBA" id="ARBA00022989"/>
    </source>
</evidence>
<comment type="caution">
    <text evidence="18">The sequence shown here is derived from an EMBL/GenBank/DDBJ whole genome shotgun (WGS) entry which is preliminary data.</text>
</comment>
<dbReference type="Pfam" id="PF02518">
    <property type="entry name" value="HATPase_c"/>
    <property type="match status" value="1"/>
</dbReference>
<evidence type="ECO:0000256" key="9">
    <source>
        <dbReference type="ARBA" id="ARBA00022692"/>
    </source>
</evidence>
<evidence type="ECO:0000313" key="18">
    <source>
        <dbReference type="EMBL" id="HGK23836.1"/>
    </source>
</evidence>
<dbReference type="EMBL" id="DTDV01000015">
    <property type="protein sequence ID" value="HGK23836.1"/>
    <property type="molecule type" value="Genomic_DNA"/>
</dbReference>
<evidence type="ECO:0000256" key="11">
    <source>
        <dbReference type="ARBA" id="ARBA00022777"/>
    </source>
</evidence>
<dbReference type="InterPro" id="IPR005467">
    <property type="entry name" value="His_kinase_dom"/>
</dbReference>
<keyword evidence="14" id="KW-0902">Two-component regulatory system</keyword>
<evidence type="ECO:0000256" key="4">
    <source>
        <dbReference type="ARBA" id="ARBA00019665"/>
    </source>
</evidence>
<keyword evidence="13" id="KW-1133">Transmembrane helix</keyword>
<keyword evidence="5" id="KW-0813">Transport</keyword>
<keyword evidence="11" id="KW-0418">Kinase</keyword>
<evidence type="ECO:0000256" key="7">
    <source>
        <dbReference type="ARBA" id="ARBA00022553"/>
    </source>
</evidence>
<dbReference type="InterPro" id="IPR036890">
    <property type="entry name" value="HATPase_C_sf"/>
</dbReference>
<evidence type="ECO:0000256" key="3">
    <source>
        <dbReference type="ARBA" id="ARBA00012438"/>
    </source>
</evidence>
<evidence type="ECO:0000256" key="15">
    <source>
        <dbReference type="ARBA" id="ARBA00023136"/>
    </source>
</evidence>
<accession>A0A7V3ZIW8</accession>
<dbReference type="InterPro" id="IPR036097">
    <property type="entry name" value="HisK_dim/P_sf"/>
</dbReference>
<evidence type="ECO:0000256" key="12">
    <source>
        <dbReference type="ARBA" id="ARBA00022840"/>
    </source>
</evidence>
<dbReference type="PANTHER" id="PTHR45453:SF1">
    <property type="entry name" value="PHOSPHATE REGULON SENSOR PROTEIN PHOR"/>
    <property type="match status" value="1"/>
</dbReference>
<comment type="subcellular location">
    <subcellularLocation>
        <location evidence="2">Cell membrane</location>
    </subcellularLocation>
</comment>
<keyword evidence="10" id="KW-0547">Nucleotide-binding</keyword>
<dbReference type="SMART" id="SM00388">
    <property type="entry name" value="HisKA"/>
    <property type="match status" value="1"/>
</dbReference>
<keyword evidence="7" id="KW-0597">Phosphoprotein</keyword>
<dbReference type="NCBIfam" id="TIGR00229">
    <property type="entry name" value="sensory_box"/>
    <property type="match status" value="1"/>
</dbReference>
<comment type="catalytic activity">
    <reaction evidence="1">
        <text>ATP + protein L-histidine = ADP + protein N-phospho-L-histidine.</text>
        <dbReference type="EC" id="2.7.13.3"/>
    </reaction>
</comment>
<dbReference type="GO" id="GO:0004721">
    <property type="term" value="F:phosphoprotein phosphatase activity"/>
    <property type="evidence" value="ECO:0007669"/>
    <property type="project" value="TreeGrafter"/>
</dbReference>
<dbReference type="AlphaFoldDB" id="A0A7V3ZIW8"/>
<dbReference type="SMART" id="SM00091">
    <property type="entry name" value="PAS"/>
    <property type="match status" value="1"/>
</dbReference>
<dbReference type="CDD" id="cd00082">
    <property type="entry name" value="HisKA"/>
    <property type="match status" value="1"/>
</dbReference>
<dbReference type="InterPro" id="IPR000014">
    <property type="entry name" value="PAS"/>
</dbReference>
<evidence type="ECO:0000256" key="5">
    <source>
        <dbReference type="ARBA" id="ARBA00022448"/>
    </source>
</evidence>
<gene>
    <name evidence="18" type="ORF">ENU78_05235</name>
</gene>
<dbReference type="PROSITE" id="PS50109">
    <property type="entry name" value="HIS_KIN"/>
    <property type="match status" value="1"/>
</dbReference>
<dbReference type="GO" id="GO:0016036">
    <property type="term" value="P:cellular response to phosphate starvation"/>
    <property type="evidence" value="ECO:0007669"/>
    <property type="project" value="TreeGrafter"/>
</dbReference>
<dbReference type="InterPro" id="IPR035965">
    <property type="entry name" value="PAS-like_dom_sf"/>
</dbReference>
<evidence type="ECO:0000256" key="14">
    <source>
        <dbReference type="ARBA" id="ARBA00023012"/>
    </source>
</evidence>
<dbReference type="SMART" id="SM00387">
    <property type="entry name" value="HATPase_c"/>
    <property type="match status" value="1"/>
</dbReference>
<dbReference type="SUPFAM" id="SSF55874">
    <property type="entry name" value="ATPase domain of HSP90 chaperone/DNA topoisomerase II/histidine kinase"/>
    <property type="match status" value="1"/>
</dbReference>
<dbReference type="PANTHER" id="PTHR45453">
    <property type="entry name" value="PHOSPHATE REGULON SENSOR PROTEIN PHOR"/>
    <property type="match status" value="1"/>
</dbReference>